<dbReference type="PANTHER" id="PTHR43162:SF1">
    <property type="entry name" value="PRESTALK A DIFFERENTIATION PROTEIN A"/>
    <property type="match status" value="1"/>
</dbReference>
<gene>
    <name evidence="2" type="ORF">BJ999_005600</name>
</gene>
<dbReference type="InterPro" id="IPR051604">
    <property type="entry name" value="Ergot_Alk_Oxidoreductase"/>
</dbReference>
<proteinExistence type="predicted"/>
<reference evidence="2 3" key="1">
    <citation type="submission" date="2020-07" db="EMBL/GenBank/DDBJ databases">
        <title>Sequencing the genomes of 1000 actinobacteria strains.</title>
        <authorList>
            <person name="Klenk H.-P."/>
        </authorList>
    </citation>
    <scope>NUCLEOTIDE SEQUENCE [LARGE SCALE GENOMIC DNA]</scope>
    <source>
        <strain evidence="2 3">DSM 43461</strain>
    </source>
</reference>
<dbReference type="InterPro" id="IPR016040">
    <property type="entry name" value="NAD(P)-bd_dom"/>
</dbReference>
<dbReference type="Proteomes" id="UP000591272">
    <property type="component" value="Unassembled WGS sequence"/>
</dbReference>
<dbReference type="Gene3D" id="3.40.50.720">
    <property type="entry name" value="NAD(P)-binding Rossmann-like Domain"/>
    <property type="match status" value="1"/>
</dbReference>
<dbReference type="EMBL" id="JACCBT010000001">
    <property type="protein sequence ID" value="NYE15304.1"/>
    <property type="molecule type" value="Genomic_DNA"/>
</dbReference>
<protein>
    <submittedName>
        <fullName evidence="2">Uncharacterized protein YbjT (DUF2867 family)</fullName>
    </submittedName>
</protein>
<dbReference type="SUPFAM" id="SSF51735">
    <property type="entry name" value="NAD(P)-binding Rossmann-fold domains"/>
    <property type="match status" value="1"/>
</dbReference>
<name>A0A7Y9GF06_9ACTN</name>
<dbReference type="RefSeq" id="WP_179836016.1">
    <property type="nucleotide sequence ID" value="NZ_BMRD01000020.1"/>
</dbReference>
<organism evidence="2 3">
    <name type="scientific">Actinomadura citrea</name>
    <dbReference type="NCBI Taxonomy" id="46158"/>
    <lineage>
        <taxon>Bacteria</taxon>
        <taxon>Bacillati</taxon>
        <taxon>Actinomycetota</taxon>
        <taxon>Actinomycetes</taxon>
        <taxon>Streptosporangiales</taxon>
        <taxon>Thermomonosporaceae</taxon>
        <taxon>Actinomadura</taxon>
    </lineage>
</organism>
<dbReference type="AlphaFoldDB" id="A0A7Y9GF06"/>
<evidence type="ECO:0000313" key="3">
    <source>
        <dbReference type="Proteomes" id="UP000591272"/>
    </source>
</evidence>
<dbReference type="Pfam" id="PF13460">
    <property type="entry name" value="NAD_binding_10"/>
    <property type="match status" value="1"/>
</dbReference>
<dbReference type="InterPro" id="IPR036291">
    <property type="entry name" value="NAD(P)-bd_dom_sf"/>
</dbReference>
<feature type="domain" description="NAD(P)-binding" evidence="1">
    <location>
        <begin position="8"/>
        <end position="192"/>
    </location>
</feature>
<keyword evidence="3" id="KW-1185">Reference proteome</keyword>
<dbReference type="PANTHER" id="PTHR43162">
    <property type="match status" value="1"/>
</dbReference>
<evidence type="ECO:0000313" key="2">
    <source>
        <dbReference type="EMBL" id="NYE15304.1"/>
    </source>
</evidence>
<sequence>MIVITAPTGNIGHQVVDHVLAAGEPVRVIARDPARLPADVRERVEVVQGSHGDARVVAQAFDGADAVFWLLPSDPRAADVDESFVGFTRPAAEAMRGLGVERVVDVSALGRGTPQAGRAGHVTASLAMDDLIAGTGVAFRALTAAGFMDNVLRQLRTIKEQGLFFDVIPPDRELRVVATRDIAAVAARLLLDTTWTGQEEIPLLGPENLSYNDIAAVISDVLGTSVQYEQIPAQALTERLTARGMSGAMVQSMLDMLAAKESGLDDAIVRTPRHVIDTPTTFRQWCEEVLKPAVHATGRQP</sequence>
<evidence type="ECO:0000259" key="1">
    <source>
        <dbReference type="Pfam" id="PF13460"/>
    </source>
</evidence>
<dbReference type="Gene3D" id="3.90.25.10">
    <property type="entry name" value="UDP-galactose 4-epimerase, domain 1"/>
    <property type="match status" value="1"/>
</dbReference>
<comment type="caution">
    <text evidence="2">The sequence shown here is derived from an EMBL/GenBank/DDBJ whole genome shotgun (WGS) entry which is preliminary data.</text>
</comment>
<accession>A0A7Y9GF06</accession>